<organism evidence="2 3">
    <name type="scientific">Clostridium oceanicum</name>
    <dbReference type="NCBI Taxonomy" id="1543"/>
    <lineage>
        <taxon>Bacteria</taxon>
        <taxon>Bacillati</taxon>
        <taxon>Bacillota</taxon>
        <taxon>Clostridia</taxon>
        <taxon>Eubacteriales</taxon>
        <taxon>Clostridiaceae</taxon>
        <taxon>Clostridium</taxon>
    </lineage>
</organism>
<gene>
    <name evidence="2" type="ORF">GCM10008906_25460</name>
</gene>
<feature type="transmembrane region" description="Helical" evidence="1">
    <location>
        <begin position="108"/>
        <end position="125"/>
    </location>
</feature>
<keyword evidence="1" id="KW-0472">Membrane</keyword>
<proteinExistence type="predicted"/>
<feature type="transmembrane region" description="Helical" evidence="1">
    <location>
        <begin position="137"/>
        <end position="156"/>
    </location>
</feature>
<feature type="transmembrane region" description="Helical" evidence="1">
    <location>
        <begin position="277"/>
        <end position="299"/>
    </location>
</feature>
<comment type="caution">
    <text evidence="2">The sequence shown here is derived from an EMBL/GenBank/DDBJ whole genome shotgun (WGS) entry which is preliminary data.</text>
</comment>
<evidence type="ECO:0000256" key="1">
    <source>
        <dbReference type="SAM" id="Phobius"/>
    </source>
</evidence>
<feature type="transmembrane region" description="Helical" evidence="1">
    <location>
        <begin position="54"/>
        <end position="74"/>
    </location>
</feature>
<evidence type="ECO:0000313" key="2">
    <source>
        <dbReference type="EMBL" id="GAA0742662.1"/>
    </source>
</evidence>
<feature type="transmembrane region" description="Helical" evidence="1">
    <location>
        <begin position="350"/>
        <end position="371"/>
    </location>
</feature>
<dbReference type="PANTHER" id="PTHR30199">
    <property type="entry name" value="MFS FAMILY TRANSPORTER, PREDICTED SUBSTRATE BENZOATE"/>
    <property type="match status" value="1"/>
</dbReference>
<feature type="transmembrane region" description="Helical" evidence="1">
    <location>
        <begin position="319"/>
        <end position="343"/>
    </location>
</feature>
<feature type="transmembrane region" description="Helical" evidence="1">
    <location>
        <begin position="168"/>
        <end position="186"/>
    </location>
</feature>
<dbReference type="Pfam" id="PF03594">
    <property type="entry name" value="BenE"/>
    <property type="match status" value="1"/>
</dbReference>
<accession>A0ABP3UVY9</accession>
<dbReference type="EMBL" id="BAAACG010000010">
    <property type="protein sequence ID" value="GAA0742662.1"/>
    <property type="molecule type" value="Genomic_DNA"/>
</dbReference>
<name>A0ABP3UVY9_9CLOT</name>
<feature type="transmembrane region" description="Helical" evidence="1">
    <location>
        <begin position="21"/>
        <end position="42"/>
    </location>
</feature>
<dbReference type="InterPro" id="IPR004711">
    <property type="entry name" value="Benzoate_Transporter"/>
</dbReference>
<dbReference type="PANTHER" id="PTHR30199:SF0">
    <property type="entry name" value="INNER MEMBRANE PROTEIN YDCO"/>
    <property type="match status" value="1"/>
</dbReference>
<keyword evidence="1" id="KW-1133">Transmembrane helix</keyword>
<keyword evidence="1" id="KW-0812">Transmembrane</keyword>
<sequence>MEKNNSILQGLKDLPKHLNSKTISSGIIAGIFGWCTALILFANGNACGWSMQETSSWIFACWVFGPILGIILSLKYKEPIPGAWSIAGAAVVVSGAGAGYSLQQLCTGFLLAGILVFVLGVTGLISKIMKYLPMPIVMGMTAGCLFKFVTNMVTYIFNWSSKINEPNYGKYLLIACLAIASWLIFTKLKPVLKVVPPILAALVVVIVCVFAFGLYDAAALEGIKFYGPKFIGYSFENVGGVFVSVSIPLALLVIGAENAQAIGVLKSQNYDPPVKSMTIWSGIGGIVTSMFGGHNANIAGPMTAIVASDESGENKEDRYAAAVVCGVWCSIIGIFASLFVPFLSTMPLQLIYLVAGLAMVGVILSSLQAAFKGNKFQVSAFFAFFVALSQKSFFGIGSAFWALLVGIIVAAVLETTDLKGIIHELSED</sequence>
<reference evidence="3" key="1">
    <citation type="journal article" date="2019" name="Int. J. Syst. Evol. Microbiol.">
        <title>The Global Catalogue of Microorganisms (GCM) 10K type strain sequencing project: providing services to taxonomists for standard genome sequencing and annotation.</title>
        <authorList>
            <consortium name="The Broad Institute Genomics Platform"/>
            <consortium name="The Broad Institute Genome Sequencing Center for Infectious Disease"/>
            <person name="Wu L."/>
            <person name="Ma J."/>
        </authorList>
    </citation>
    <scope>NUCLEOTIDE SEQUENCE [LARGE SCALE GENOMIC DNA]</scope>
    <source>
        <strain evidence="3">JCM 1407</strain>
    </source>
</reference>
<feature type="transmembrane region" description="Helical" evidence="1">
    <location>
        <begin position="238"/>
        <end position="256"/>
    </location>
</feature>
<evidence type="ECO:0000313" key="3">
    <source>
        <dbReference type="Proteomes" id="UP001501510"/>
    </source>
</evidence>
<feature type="transmembrane region" description="Helical" evidence="1">
    <location>
        <begin position="391"/>
        <end position="413"/>
    </location>
</feature>
<dbReference type="Proteomes" id="UP001501510">
    <property type="component" value="Unassembled WGS sequence"/>
</dbReference>
<feature type="transmembrane region" description="Helical" evidence="1">
    <location>
        <begin position="198"/>
        <end position="218"/>
    </location>
</feature>
<keyword evidence="3" id="KW-1185">Reference proteome</keyword>
<dbReference type="RefSeq" id="WP_343762030.1">
    <property type="nucleotide sequence ID" value="NZ_BAAACG010000010.1"/>
</dbReference>
<protein>
    <submittedName>
        <fullName evidence="2">Benzoate/H(+) symporter BenE family transporter</fullName>
    </submittedName>
</protein>
<feature type="transmembrane region" description="Helical" evidence="1">
    <location>
        <begin position="81"/>
        <end position="102"/>
    </location>
</feature>